<dbReference type="EMBL" id="KV426042">
    <property type="protein sequence ID" value="KZV90717.1"/>
    <property type="molecule type" value="Genomic_DNA"/>
</dbReference>
<feature type="compositionally biased region" description="Basic residues" evidence="1">
    <location>
        <begin position="1"/>
        <end position="12"/>
    </location>
</feature>
<evidence type="ECO:0000256" key="1">
    <source>
        <dbReference type="SAM" id="MobiDB-lite"/>
    </source>
</evidence>
<gene>
    <name evidence="2" type="ORF">EXIGLDRAFT_720094</name>
</gene>
<evidence type="ECO:0000313" key="2">
    <source>
        <dbReference type="EMBL" id="KZV90717.1"/>
    </source>
</evidence>
<feature type="compositionally biased region" description="Basic residues" evidence="1">
    <location>
        <begin position="37"/>
        <end position="53"/>
    </location>
</feature>
<keyword evidence="3" id="KW-1185">Reference proteome</keyword>
<feature type="compositionally biased region" description="Basic and acidic residues" evidence="1">
    <location>
        <begin position="26"/>
        <end position="36"/>
    </location>
</feature>
<dbReference type="AlphaFoldDB" id="A0A165GM03"/>
<protein>
    <submittedName>
        <fullName evidence="2">Uncharacterized protein</fullName>
    </submittedName>
</protein>
<dbReference type="Proteomes" id="UP000077266">
    <property type="component" value="Unassembled WGS sequence"/>
</dbReference>
<dbReference type="InParanoid" id="A0A165GM03"/>
<reference evidence="2 3" key="1">
    <citation type="journal article" date="2016" name="Mol. Biol. Evol.">
        <title>Comparative Genomics of Early-Diverging Mushroom-Forming Fungi Provides Insights into the Origins of Lignocellulose Decay Capabilities.</title>
        <authorList>
            <person name="Nagy L.G."/>
            <person name="Riley R."/>
            <person name="Tritt A."/>
            <person name="Adam C."/>
            <person name="Daum C."/>
            <person name="Floudas D."/>
            <person name="Sun H."/>
            <person name="Yadav J.S."/>
            <person name="Pangilinan J."/>
            <person name="Larsson K.H."/>
            <person name="Matsuura K."/>
            <person name="Barry K."/>
            <person name="Labutti K."/>
            <person name="Kuo R."/>
            <person name="Ohm R.A."/>
            <person name="Bhattacharya S.S."/>
            <person name="Shirouzu T."/>
            <person name="Yoshinaga Y."/>
            <person name="Martin F.M."/>
            <person name="Grigoriev I.V."/>
            <person name="Hibbett D.S."/>
        </authorList>
    </citation>
    <scope>NUCLEOTIDE SEQUENCE [LARGE SCALE GENOMIC DNA]</scope>
    <source>
        <strain evidence="2 3">HHB12029</strain>
    </source>
</reference>
<sequence>MLYRGWPRHSPHTHGVTPMPTSAAAHAHEHKADSVTRRARHSLHTRRTRKRESKTHSCSAAS</sequence>
<proteinExistence type="predicted"/>
<evidence type="ECO:0000313" key="3">
    <source>
        <dbReference type="Proteomes" id="UP000077266"/>
    </source>
</evidence>
<name>A0A165GM03_EXIGL</name>
<accession>A0A165GM03</accession>
<organism evidence="2 3">
    <name type="scientific">Exidia glandulosa HHB12029</name>
    <dbReference type="NCBI Taxonomy" id="1314781"/>
    <lineage>
        <taxon>Eukaryota</taxon>
        <taxon>Fungi</taxon>
        <taxon>Dikarya</taxon>
        <taxon>Basidiomycota</taxon>
        <taxon>Agaricomycotina</taxon>
        <taxon>Agaricomycetes</taxon>
        <taxon>Auriculariales</taxon>
        <taxon>Exidiaceae</taxon>
        <taxon>Exidia</taxon>
    </lineage>
</organism>
<feature type="region of interest" description="Disordered" evidence="1">
    <location>
        <begin position="1"/>
        <end position="62"/>
    </location>
</feature>